<evidence type="ECO:0000313" key="2">
    <source>
        <dbReference type="Proteomes" id="UP000218209"/>
    </source>
</evidence>
<name>A0A1X6PI04_PORUM</name>
<sequence>MVLSVDQWFSCIEDKMSNIQAHMDALSTDLSGVDDVEEEELPAFLDDLDSRCDALLEELDGVAESLAELVAVADGDEVQAWAVAASARQASAVESVGRIQAHVADCKENL</sequence>
<dbReference type="AlphaFoldDB" id="A0A1X6PI04"/>
<proteinExistence type="predicted"/>
<dbReference type="EMBL" id="KV918774">
    <property type="protein sequence ID" value="OSX80491.1"/>
    <property type="molecule type" value="Genomic_DNA"/>
</dbReference>
<gene>
    <name evidence="1" type="ORF">BU14_0051s0011</name>
</gene>
<organism evidence="1 2">
    <name type="scientific">Porphyra umbilicalis</name>
    <name type="common">Purple laver</name>
    <name type="synonym">Red alga</name>
    <dbReference type="NCBI Taxonomy" id="2786"/>
    <lineage>
        <taxon>Eukaryota</taxon>
        <taxon>Rhodophyta</taxon>
        <taxon>Bangiophyceae</taxon>
        <taxon>Bangiales</taxon>
        <taxon>Bangiaceae</taxon>
        <taxon>Porphyra</taxon>
    </lineage>
</organism>
<reference evidence="1 2" key="1">
    <citation type="submission" date="2017-03" db="EMBL/GenBank/DDBJ databases">
        <title>WGS assembly of Porphyra umbilicalis.</title>
        <authorList>
            <person name="Brawley S.H."/>
            <person name="Blouin N.A."/>
            <person name="Ficko-Blean E."/>
            <person name="Wheeler G.L."/>
            <person name="Lohr M."/>
            <person name="Goodson H.V."/>
            <person name="Jenkins J.W."/>
            <person name="Blaby-Haas C.E."/>
            <person name="Helliwell K.E."/>
            <person name="Chan C."/>
            <person name="Marriage T."/>
            <person name="Bhattacharya D."/>
            <person name="Klein A.S."/>
            <person name="Badis Y."/>
            <person name="Brodie J."/>
            <person name="Cao Y."/>
            <person name="Collen J."/>
            <person name="Dittami S.M."/>
            <person name="Gachon C.M."/>
            <person name="Green B.R."/>
            <person name="Karpowicz S."/>
            <person name="Kim J.W."/>
            <person name="Kudahl U."/>
            <person name="Lin S."/>
            <person name="Michel G."/>
            <person name="Mittag M."/>
            <person name="Olson B.J."/>
            <person name="Pangilinan J."/>
            <person name="Peng Y."/>
            <person name="Qiu H."/>
            <person name="Shu S."/>
            <person name="Singer J.T."/>
            <person name="Smith A.G."/>
            <person name="Sprecher B.N."/>
            <person name="Wagner V."/>
            <person name="Wang W."/>
            <person name="Wang Z.-Y."/>
            <person name="Yan J."/>
            <person name="Yarish C."/>
            <person name="Zoeuner-Riek S."/>
            <person name="Zhuang Y."/>
            <person name="Zou Y."/>
            <person name="Lindquist E.A."/>
            <person name="Grimwood J."/>
            <person name="Barry K."/>
            <person name="Rokhsar D.S."/>
            <person name="Schmutz J."/>
            <person name="Stiller J.W."/>
            <person name="Grossman A.R."/>
            <person name="Prochnik S.E."/>
        </authorList>
    </citation>
    <scope>NUCLEOTIDE SEQUENCE [LARGE SCALE GENOMIC DNA]</scope>
    <source>
        <strain evidence="1">4086291</strain>
    </source>
</reference>
<keyword evidence="2" id="KW-1185">Reference proteome</keyword>
<dbReference type="Proteomes" id="UP000218209">
    <property type="component" value="Unassembled WGS sequence"/>
</dbReference>
<evidence type="ECO:0000313" key="1">
    <source>
        <dbReference type="EMBL" id="OSX80491.1"/>
    </source>
</evidence>
<protein>
    <submittedName>
        <fullName evidence="1">Uncharacterized protein</fullName>
    </submittedName>
</protein>
<accession>A0A1X6PI04</accession>